<dbReference type="RefSeq" id="WP_176453825.1">
    <property type="nucleotide sequence ID" value="NZ_AP026713.1"/>
</dbReference>
<evidence type="ECO:0000256" key="1">
    <source>
        <dbReference type="SAM" id="MobiDB-lite"/>
    </source>
</evidence>
<feature type="region of interest" description="Disordered" evidence="1">
    <location>
        <begin position="115"/>
        <end position="178"/>
    </location>
</feature>
<reference evidence="3" key="1">
    <citation type="submission" date="2019-03" db="EMBL/GenBank/DDBJ databases">
        <title>Identification of a transferable multidrug resistance plasmid carrying novel macrolide-clindamycin resistance gene erm(50) in Cutibacterium acnes.</title>
        <authorList>
            <person name="Aoki S."/>
            <person name="Nakase K."/>
            <person name="Nakaminami H."/>
            <person name="Wajima T."/>
            <person name="Hayashi N."/>
            <person name="Noguchi N."/>
        </authorList>
    </citation>
    <scope>NUCLEOTIDE SEQUENCE</scope>
    <source>
        <strain evidence="3">TP-CU389</strain>
        <plasmid evidence="3">pTZC1</plasmid>
    </source>
</reference>
<protein>
    <submittedName>
        <fullName evidence="3">Component of type IV secretion system</fullName>
    </submittedName>
</protein>
<dbReference type="AlphaFoldDB" id="A0A5K7U759"/>
<keyword evidence="3" id="KW-0614">Plasmid</keyword>
<dbReference type="InterPro" id="IPR024414">
    <property type="entry name" value="Uncharacterised_PrgI"/>
</dbReference>
<keyword evidence="2" id="KW-0812">Transmembrane</keyword>
<name>A0A5K7U759_CUTAC</name>
<keyword evidence="2" id="KW-1133">Transmembrane helix</keyword>
<keyword evidence="2" id="KW-0472">Membrane</keyword>
<evidence type="ECO:0000256" key="2">
    <source>
        <dbReference type="SAM" id="Phobius"/>
    </source>
</evidence>
<sequence length="178" mass="20214">MALEMKVYREVRAYEAHVMFGLSWRQLGALAVGIPLAGGVFAAIAYALHQGGATWEEATNVAMWVIFPILIPVAAWGWWRPKGLKPEKFFGYLIRHYLTGKVITYDDTYRPTNTRTAEAQPVPEPGAPAQQARSARRAARRQARKRRTVVPREHLRTTREDRAEARRAAQPARRASRH</sequence>
<proteinExistence type="predicted"/>
<feature type="compositionally biased region" description="Low complexity" evidence="1">
    <location>
        <begin position="168"/>
        <end position="178"/>
    </location>
</feature>
<feature type="compositionally biased region" description="Basic and acidic residues" evidence="1">
    <location>
        <begin position="150"/>
        <end position="167"/>
    </location>
</feature>
<geneLocation type="plasmid" evidence="3">
    <name>pTZC1</name>
</geneLocation>
<organism evidence="3">
    <name type="scientific">Cutibacterium acnes</name>
    <name type="common">Propionibacterium acnes</name>
    <dbReference type="NCBI Taxonomy" id="1747"/>
    <lineage>
        <taxon>Bacteria</taxon>
        <taxon>Bacillati</taxon>
        <taxon>Actinomycetota</taxon>
        <taxon>Actinomycetes</taxon>
        <taxon>Propionibacteriales</taxon>
        <taxon>Propionibacteriaceae</taxon>
        <taxon>Cutibacterium</taxon>
    </lineage>
</organism>
<feature type="transmembrane region" description="Helical" evidence="2">
    <location>
        <begin position="27"/>
        <end position="49"/>
    </location>
</feature>
<feature type="compositionally biased region" description="Basic residues" evidence="1">
    <location>
        <begin position="134"/>
        <end position="149"/>
    </location>
</feature>
<dbReference type="EMBL" id="LC473083">
    <property type="protein sequence ID" value="BBJ25223.1"/>
    <property type="molecule type" value="Genomic_DNA"/>
</dbReference>
<feature type="transmembrane region" description="Helical" evidence="2">
    <location>
        <begin position="61"/>
        <end position="79"/>
    </location>
</feature>
<dbReference type="Pfam" id="PF12666">
    <property type="entry name" value="PrgI"/>
    <property type="match status" value="1"/>
</dbReference>
<dbReference type="GeneID" id="85154885"/>
<evidence type="ECO:0000313" key="3">
    <source>
        <dbReference type="EMBL" id="BBJ25223.1"/>
    </source>
</evidence>
<accession>A0A5K7U759</accession>
<gene>
    <name evidence="3" type="primary">virB3</name>
    <name evidence="3" type="synonym">prgI</name>
</gene>